<reference evidence="9 10" key="1">
    <citation type="journal article" date="2018" name="Environ. Microbiol.">
        <title>Genomes of ubiquitous marine and hypersaline Hydrogenovibrio, Thiomicrorhabdus and Thiomicrospira spp. encode a diversity of mechanisms to sustain chemolithoautotrophy in heterogeneous environments.</title>
        <authorList>
            <person name="Scott K.M."/>
            <person name="Williams J."/>
            <person name="Porter C.M.B."/>
            <person name="Russel S."/>
            <person name="Harmer T.L."/>
            <person name="Paul J.H."/>
            <person name="Antonen K.M."/>
            <person name="Bridges M.K."/>
            <person name="Camper G.J."/>
            <person name="Campla C.K."/>
            <person name="Casella L.G."/>
            <person name="Chase E."/>
            <person name="Conrad J.W."/>
            <person name="Cruz M.C."/>
            <person name="Dunlap D.S."/>
            <person name="Duran L."/>
            <person name="Fahsbender E.M."/>
            <person name="Goldsmith D.B."/>
            <person name="Keeley R.F."/>
            <person name="Kondoff M.R."/>
            <person name="Kussy B.I."/>
            <person name="Lane M.K."/>
            <person name="Lawler S."/>
            <person name="Leigh B.A."/>
            <person name="Lewis C."/>
            <person name="Lostal L.M."/>
            <person name="Marking D."/>
            <person name="Mancera P.A."/>
            <person name="McClenthan E.C."/>
            <person name="McIntyre E.A."/>
            <person name="Mine J.A."/>
            <person name="Modi S."/>
            <person name="Moore B.D."/>
            <person name="Morgan W.A."/>
            <person name="Nelson K.M."/>
            <person name="Nguyen K.N."/>
            <person name="Ogburn N."/>
            <person name="Parrino D.G."/>
            <person name="Pedapudi A.D."/>
            <person name="Pelham R.P."/>
            <person name="Preece A.M."/>
            <person name="Rampersad E.A."/>
            <person name="Richardson J.C."/>
            <person name="Rodgers C.M."/>
            <person name="Schaffer B.L."/>
            <person name="Sheridan N.E."/>
            <person name="Solone M.R."/>
            <person name="Staley Z.R."/>
            <person name="Tabuchi M."/>
            <person name="Waide R.J."/>
            <person name="Wanjugi P.W."/>
            <person name="Young S."/>
            <person name="Clum A."/>
            <person name="Daum C."/>
            <person name="Huntemann M."/>
            <person name="Ivanova N."/>
            <person name="Kyrpides N."/>
            <person name="Mikhailova N."/>
            <person name="Palaniappan K."/>
            <person name="Pillay M."/>
            <person name="Reddy T.B.K."/>
            <person name="Shapiro N."/>
            <person name="Stamatis D."/>
            <person name="Varghese N."/>
            <person name="Woyke T."/>
            <person name="Boden R."/>
            <person name="Freyermuth S.K."/>
            <person name="Kerfeld C.A."/>
        </authorList>
    </citation>
    <scope>NUCLEOTIDE SEQUENCE [LARGE SCALE GENOMIC DNA]</scope>
    <source>
        <strain evidence="9 10">JR-2</strain>
    </source>
</reference>
<dbReference type="GO" id="GO:2000143">
    <property type="term" value="P:negative regulation of DNA-templated transcription initiation"/>
    <property type="evidence" value="ECO:0007669"/>
    <property type="project" value="TreeGrafter"/>
</dbReference>
<dbReference type="PROSITE" id="PS51740">
    <property type="entry name" value="SPOVT_ABRB"/>
    <property type="match status" value="2"/>
</dbReference>
<dbReference type="InterPro" id="IPR035644">
    <property type="entry name" value="MraZ_C"/>
</dbReference>
<dbReference type="GO" id="GO:0005737">
    <property type="term" value="C:cytoplasm"/>
    <property type="evidence" value="ECO:0007669"/>
    <property type="project" value="UniProtKB-UniRule"/>
</dbReference>
<accession>A0A410H1J5</accession>
<dbReference type="AlphaFoldDB" id="A0A410H1J5"/>
<comment type="similarity">
    <text evidence="7">Belongs to the MraZ family.</text>
</comment>
<dbReference type="InterPro" id="IPR037914">
    <property type="entry name" value="SpoVT-AbrB_sf"/>
</dbReference>
<dbReference type="SUPFAM" id="SSF89447">
    <property type="entry name" value="AbrB/MazE/MraZ-like"/>
    <property type="match status" value="1"/>
</dbReference>
<dbReference type="GO" id="GO:0003700">
    <property type="term" value="F:DNA-binding transcription factor activity"/>
    <property type="evidence" value="ECO:0007669"/>
    <property type="project" value="UniProtKB-UniRule"/>
</dbReference>
<evidence type="ECO:0000256" key="6">
    <source>
        <dbReference type="ARBA" id="ARBA00023163"/>
    </source>
</evidence>
<sequence>MLFFRGINSINIDAKGRLAVPKRYRESIEEASDNQLVATIDLHSPCLLIYTMDEWEVIERKLMSLPNMDPQARLVQRLLLGHASEMEMDGQGRVLLPSLLREHAKLEKEAILLGQGNKFELWSQKAWEASRPEMLDTASGVGEVSESLATLSL</sequence>
<organism evidence="9 10">
    <name type="scientific">Hydrogenovibrio thermophilus</name>
    <dbReference type="NCBI Taxonomy" id="265883"/>
    <lineage>
        <taxon>Bacteria</taxon>
        <taxon>Pseudomonadati</taxon>
        <taxon>Pseudomonadota</taxon>
        <taxon>Gammaproteobacteria</taxon>
        <taxon>Thiotrichales</taxon>
        <taxon>Piscirickettsiaceae</taxon>
        <taxon>Hydrogenovibrio</taxon>
    </lineage>
</organism>
<dbReference type="InterPro" id="IPR035642">
    <property type="entry name" value="MraZ_N"/>
</dbReference>
<gene>
    <name evidence="7 9" type="primary">mraZ</name>
    <name evidence="9" type="ORF">EPV75_03440</name>
</gene>
<dbReference type="Proteomes" id="UP000285478">
    <property type="component" value="Chromosome"/>
</dbReference>
<keyword evidence="10" id="KW-1185">Reference proteome</keyword>
<keyword evidence="4 7" id="KW-0805">Transcription regulation</keyword>
<dbReference type="PANTHER" id="PTHR34701">
    <property type="entry name" value="TRANSCRIPTIONAL REGULATOR MRAZ"/>
    <property type="match status" value="1"/>
</dbReference>
<dbReference type="InterPro" id="IPR020603">
    <property type="entry name" value="MraZ_dom"/>
</dbReference>
<name>A0A410H1J5_9GAMM</name>
<keyword evidence="6 7" id="KW-0804">Transcription</keyword>
<dbReference type="InterPro" id="IPR003444">
    <property type="entry name" value="MraZ"/>
</dbReference>
<comment type="subcellular location">
    <subcellularLocation>
        <location evidence="7">Cytoplasm</location>
        <location evidence="7">Nucleoid</location>
    </subcellularLocation>
</comment>
<evidence type="ECO:0000256" key="7">
    <source>
        <dbReference type="HAMAP-Rule" id="MF_01008"/>
    </source>
</evidence>
<dbReference type="Pfam" id="PF02381">
    <property type="entry name" value="MraZ"/>
    <property type="match status" value="2"/>
</dbReference>
<evidence type="ECO:0000256" key="2">
    <source>
        <dbReference type="ARBA" id="ARBA00022490"/>
    </source>
</evidence>
<evidence type="ECO:0000259" key="8">
    <source>
        <dbReference type="PROSITE" id="PS51740"/>
    </source>
</evidence>
<evidence type="ECO:0000256" key="1">
    <source>
        <dbReference type="ARBA" id="ARBA00013860"/>
    </source>
</evidence>
<dbReference type="CDD" id="cd16321">
    <property type="entry name" value="MraZ_C"/>
    <property type="match status" value="1"/>
</dbReference>
<evidence type="ECO:0000313" key="9">
    <source>
        <dbReference type="EMBL" id="QAB14790.1"/>
    </source>
</evidence>
<keyword evidence="2 7" id="KW-0963">Cytoplasm</keyword>
<dbReference type="EMBL" id="CP035033">
    <property type="protein sequence ID" value="QAB14790.1"/>
    <property type="molecule type" value="Genomic_DNA"/>
</dbReference>
<evidence type="ECO:0000256" key="3">
    <source>
        <dbReference type="ARBA" id="ARBA00022737"/>
    </source>
</evidence>
<protein>
    <recommendedName>
        <fullName evidence="1 7">Transcriptional regulator MraZ</fullName>
    </recommendedName>
</protein>
<dbReference type="PANTHER" id="PTHR34701:SF1">
    <property type="entry name" value="TRANSCRIPTIONAL REGULATOR MRAZ"/>
    <property type="match status" value="1"/>
</dbReference>
<dbReference type="GO" id="GO:0009295">
    <property type="term" value="C:nucleoid"/>
    <property type="evidence" value="ECO:0007669"/>
    <property type="project" value="UniProtKB-SubCell"/>
</dbReference>
<dbReference type="RefSeq" id="WP_029939846.1">
    <property type="nucleotide sequence ID" value="NZ_CP035033.1"/>
</dbReference>
<dbReference type="NCBIfam" id="TIGR00242">
    <property type="entry name" value="division/cell wall cluster transcriptional repressor MraZ"/>
    <property type="match status" value="1"/>
</dbReference>
<keyword evidence="3" id="KW-0677">Repeat</keyword>
<feature type="domain" description="SpoVT-AbrB" evidence="8">
    <location>
        <begin position="7"/>
        <end position="54"/>
    </location>
</feature>
<proteinExistence type="inferred from homology"/>
<dbReference type="KEGG" id="htr:EPV75_03440"/>
<dbReference type="InterPro" id="IPR007159">
    <property type="entry name" value="SpoVT-AbrB_dom"/>
</dbReference>
<keyword evidence="5 7" id="KW-0238">DNA-binding</keyword>
<dbReference type="GO" id="GO:0000976">
    <property type="term" value="F:transcription cis-regulatory region binding"/>
    <property type="evidence" value="ECO:0007669"/>
    <property type="project" value="TreeGrafter"/>
</dbReference>
<dbReference type="CDD" id="cd16320">
    <property type="entry name" value="MraZ_N"/>
    <property type="match status" value="1"/>
</dbReference>
<dbReference type="HAMAP" id="MF_01008">
    <property type="entry name" value="MraZ"/>
    <property type="match status" value="1"/>
</dbReference>
<feature type="domain" description="SpoVT-AbrB" evidence="8">
    <location>
        <begin position="83"/>
        <end position="126"/>
    </location>
</feature>
<dbReference type="InterPro" id="IPR038619">
    <property type="entry name" value="MraZ_sf"/>
</dbReference>
<comment type="subunit">
    <text evidence="7">Forms oligomers.</text>
</comment>
<evidence type="ECO:0000313" key="10">
    <source>
        <dbReference type="Proteomes" id="UP000285478"/>
    </source>
</evidence>
<evidence type="ECO:0000256" key="5">
    <source>
        <dbReference type="ARBA" id="ARBA00023125"/>
    </source>
</evidence>
<evidence type="ECO:0000256" key="4">
    <source>
        <dbReference type="ARBA" id="ARBA00023015"/>
    </source>
</evidence>
<dbReference type="Gene3D" id="3.40.1550.20">
    <property type="entry name" value="Transcriptional regulator MraZ domain"/>
    <property type="match status" value="1"/>
</dbReference>